<dbReference type="InterPro" id="IPR029068">
    <property type="entry name" value="Glyas_Bleomycin-R_OHBP_Dase"/>
</dbReference>
<dbReference type="Proteomes" id="UP001054889">
    <property type="component" value="Unassembled WGS sequence"/>
</dbReference>
<name>A0AAV5FQD0_ELECO</name>
<gene>
    <name evidence="1" type="primary">gb25766</name>
    <name evidence="1" type="ORF">PR202_gb25766</name>
</gene>
<keyword evidence="2" id="KW-1185">Reference proteome</keyword>
<dbReference type="Gene3D" id="3.10.180.10">
    <property type="entry name" value="2,3-Dihydroxybiphenyl 1,2-Dioxygenase, domain 1"/>
    <property type="match status" value="1"/>
</dbReference>
<reference evidence="1" key="1">
    <citation type="journal article" date="2018" name="DNA Res.">
        <title>Multiple hybrid de novo genome assembly of finger millet, an orphan allotetraploid crop.</title>
        <authorList>
            <person name="Hatakeyama M."/>
            <person name="Aluri S."/>
            <person name="Balachadran M.T."/>
            <person name="Sivarajan S.R."/>
            <person name="Patrignani A."/>
            <person name="Gruter S."/>
            <person name="Poveda L."/>
            <person name="Shimizu-Inatsugi R."/>
            <person name="Baeten J."/>
            <person name="Francoijs K.J."/>
            <person name="Nataraja K.N."/>
            <person name="Reddy Y.A.N."/>
            <person name="Phadnis S."/>
            <person name="Ravikumar R.L."/>
            <person name="Schlapbach R."/>
            <person name="Sreeman S.M."/>
            <person name="Shimizu K.K."/>
        </authorList>
    </citation>
    <scope>NUCLEOTIDE SEQUENCE</scope>
</reference>
<evidence type="ECO:0008006" key="3">
    <source>
        <dbReference type="Google" id="ProtNLM"/>
    </source>
</evidence>
<evidence type="ECO:0000313" key="1">
    <source>
        <dbReference type="EMBL" id="GJN36867.1"/>
    </source>
</evidence>
<dbReference type="EMBL" id="BQKI01000091">
    <property type="protein sequence ID" value="GJN36867.1"/>
    <property type="molecule type" value="Genomic_DNA"/>
</dbReference>
<organism evidence="1 2">
    <name type="scientific">Eleusine coracana subsp. coracana</name>
    <dbReference type="NCBI Taxonomy" id="191504"/>
    <lineage>
        <taxon>Eukaryota</taxon>
        <taxon>Viridiplantae</taxon>
        <taxon>Streptophyta</taxon>
        <taxon>Embryophyta</taxon>
        <taxon>Tracheophyta</taxon>
        <taxon>Spermatophyta</taxon>
        <taxon>Magnoliopsida</taxon>
        <taxon>Liliopsida</taxon>
        <taxon>Poales</taxon>
        <taxon>Poaceae</taxon>
        <taxon>PACMAD clade</taxon>
        <taxon>Chloridoideae</taxon>
        <taxon>Cynodonteae</taxon>
        <taxon>Eleusininae</taxon>
        <taxon>Eleusine</taxon>
    </lineage>
</organism>
<accession>A0AAV5FQD0</accession>
<proteinExistence type="predicted"/>
<sequence>MGVAREEAHFLSYLNLNVVSDLVHEGNGLLCGELFVEDGNGTILMSLGRTTRDKDRTSCPAKRLTIFQVEAFKEETTGINGEVRHGRWLLLLLHSFLAGLMRSRGGSAQLGPFGGSIKGIAFIKDPDGYWIEIFDENIGTVTASAS</sequence>
<reference evidence="1" key="2">
    <citation type="submission" date="2021-12" db="EMBL/GenBank/DDBJ databases">
        <title>Resequencing data analysis of finger millet.</title>
        <authorList>
            <person name="Hatakeyama M."/>
            <person name="Aluri S."/>
            <person name="Balachadran M.T."/>
            <person name="Sivarajan S.R."/>
            <person name="Poveda L."/>
            <person name="Shimizu-Inatsugi R."/>
            <person name="Schlapbach R."/>
            <person name="Sreeman S.M."/>
            <person name="Shimizu K.K."/>
        </authorList>
    </citation>
    <scope>NUCLEOTIDE SEQUENCE</scope>
</reference>
<protein>
    <recommendedName>
        <fullName evidence="3">Lactoylglutathione lyase</fullName>
    </recommendedName>
</protein>
<comment type="caution">
    <text evidence="1">The sequence shown here is derived from an EMBL/GenBank/DDBJ whole genome shotgun (WGS) entry which is preliminary data.</text>
</comment>
<evidence type="ECO:0000313" key="2">
    <source>
        <dbReference type="Proteomes" id="UP001054889"/>
    </source>
</evidence>
<dbReference type="AlphaFoldDB" id="A0AAV5FQD0"/>